<evidence type="ECO:0000256" key="1">
    <source>
        <dbReference type="ARBA" id="ARBA00006739"/>
    </source>
</evidence>
<evidence type="ECO:0000313" key="6">
    <source>
        <dbReference type="Proteomes" id="UP000289859"/>
    </source>
</evidence>
<evidence type="ECO:0000313" key="5">
    <source>
        <dbReference type="EMBL" id="RXG15791.1"/>
    </source>
</evidence>
<dbReference type="Gene3D" id="3.90.550.10">
    <property type="entry name" value="Spore Coat Polysaccharide Biosynthesis Protein SpsA, Chain A"/>
    <property type="match status" value="1"/>
</dbReference>
<name>A0A4Q0NVM4_9FLAO</name>
<feature type="transmembrane region" description="Helical" evidence="4">
    <location>
        <begin position="401"/>
        <end position="424"/>
    </location>
</feature>
<dbReference type="AlphaFoldDB" id="A0A4Q0NVM4"/>
<keyword evidence="6" id="KW-1185">Reference proteome</keyword>
<keyword evidence="4" id="KW-1133">Transmembrane helix</keyword>
<feature type="transmembrane region" description="Helical" evidence="4">
    <location>
        <begin position="436"/>
        <end position="460"/>
    </location>
</feature>
<dbReference type="Proteomes" id="UP000289859">
    <property type="component" value="Unassembled WGS sequence"/>
</dbReference>
<keyword evidence="4" id="KW-0812">Transmembrane</keyword>
<proteinExistence type="inferred from homology"/>
<dbReference type="SUPFAM" id="SSF53448">
    <property type="entry name" value="Nucleotide-diphospho-sugar transferases"/>
    <property type="match status" value="1"/>
</dbReference>
<feature type="transmembrane region" description="Helical" evidence="4">
    <location>
        <begin position="375"/>
        <end position="395"/>
    </location>
</feature>
<evidence type="ECO:0000256" key="2">
    <source>
        <dbReference type="ARBA" id="ARBA00022676"/>
    </source>
</evidence>
<dbReference type="PANTHER" id="PTHR43630:SF1">
    <property type="entry name" value="POLY-BETA-1,6-N-ACETYL-D-GLUCOSAMINE SYNTHASE"/>
    <property type="match status" value="1"/>
</dbReference>
<evidence type="ECO:0000256" key="3">
    <source>
        <dbReference type="ARBA" id="ARBA00022679"/>
    </source>
</evidence>
<dbReference type="Pfam" id="PF13641">
    <property type="entry name" value="Glyco_tranf_2_3"/>
    <property type="match status" value="1"/>
</dbReference>
<dbReference type="GO" id="GO:0016757">
    <property type="term" value="F:glycosyltransferase activity"/>
    <property type="evidence" value="ECO:0007669"/>
    <property type="project" value="UniProtKB-KW"/>
</dbReference>
<feature type="transmembrane region" description="Helical" evidence="4">
    <location>
        <begin position="20"/>
        <end position="48"/>
    </location>
</feature>
<organism evidence="5 6">
    <name type="scientific">Leeuwenhoekiella polynyae</name>
    <dbReference type="NCBI Taxonomy" id="1550906"/>
    <lineage>
        <taxon>Bacteria</taxon>
        <taxon>Pseudomonadati</taxon>
        <taxon>Bacteroidota</taxon>
        <taxon>Flavobacteriia</taxon>
        <taxon>Flavobacteriales</taxon>
        <taxon>Flavobacteriaceae</taxon>
        <taxon>Leeuwenhoekiella</taxon>
    </lineage>
</organism>
<accession>A0A4Q0NVM4</accession>
<evidence type="ECO:0000256" key="4">
    <source>
        <dbReference type="SAM" id="Phobius"/>
    </source>
</evidence>
<reference evidence="5 6" key="1">
    <citation type="submission" date="2018-07" db="EMBL/GenBank/DDBJ databases">
        <title>Leeuwenhoekiella genomics.</title>
        <authorList>
            <person name="Tahon G."/>
            <person name="Willems A."/>
        </authorList>
    </citation>
    <scope>NUCLEOTIDE SEQUENCE [LARGE SCALE GENOMIC DNA]</scope>
    <source>
        <strain evidence="5 6">LMG 29608</strain>
    </source>
</reference>
<keyword evidence="3" id="KW-0808">Transferase</keyword>
<keyword evidence="2" id="KW-0328">Glycosyltransferase</keyword>
<gene>
    <name evidence="5" type="ORF">DSM02_3333</name>
</gene>
<comment type="caution">
    <text evidence="5">The sequence shown here is derived from an EMBL/GenBank/DDBJ whole genome shotgun (WGS) entry which is preliminary data.</text>
</comment>
<dbReference type="PANTHER" id="PTHR43630">
    <property type="entry name" value="POLY-BETA-1,6-N-ACETYL-D-GLUCOSAMINE SYNTHASE"/>
    <property type="match status" value="1"/>
</dbReference>
<sequence>MKVAYLLSKLNDLQLYSISVIEVFSVLFLIYGLIIISGYIFSAFFSIFEIRDYKRRNNFQDDAALLQSANLPAISVLAPAYNEEANVVENIRSLLTLNYPSFEIVIINDGSKDKSLQKLIETFELEKQELIHYHHVQTKKVRGIYKSRIKAYKNLRVIDKENGGKADALNTGINCCIYDLICCIDVDCILERNSLLKLIRPFLNNTKRVIASGGIIRVANNCIIEDGRIIEVRLPRTFLGKAQILEYFRAFLMGRMAWSRVDGLLLISGAFGMFDKQTVIEAGGYNHHTVGEDMELLVRMRRVMREQNIPYTVGFVPDPLCWTEVPESREILTRQRNRWARGTVETLMLHKKMLFNPRYGVLGLLSTPYWMFFEWFAPIIEFTGILFFIILVLLGKVNFQVFGIFFLVIYTFSILFSITAIFFEEYSFQQYKKPKFMFMLILTALLEPIIYHPIVMWAAVKGNIDLIQGKKSWGEMSRAGLGNTGKT</sequence>
<comment type="similarity">
    <text evidence="1">Belongs to the glycosyltransferase 2 family.</text>
</comment>
<dbReference type="InterPro" id="IPR029044">
    <property type="entry name" value="Nucleotide-diphossugar_trans"/>
</dbReference>
<dbReference type="CDD" id="cd06423">
    <property type="entry name" value="CESA_like"/>
    <property type="match status" value="1"/>
</dbReference>
<protein>
    <submittedName>
        <fullName evidence="5">Uncharacterized protein</fullName>
    </submittedName>
</protein>
<dbReference type="EMBL" id="QOVK01000020">
    <property type="protein sequence ID" value="RXG15791.1"/>
    <property type="molecule type" value="Genomic_DNA"/>
</dbReference>
<keyword evidence="4" id="KW-0472">Membrane</keyword>